<proteinExistence type="inferred from homology"/>
<keyword evidence="10" id="KW-1185">Reference proteome</keyword>
<dbReference type="InterPro" id="IPR000774">
    <property type="entry name" value="PPIase_FKBP_N"/>
</dbReference>
<dbReference type="InParanoid" id="D6Z174"/>
<dbReference type="HOGENOM" id="CLU_013615_0_1_7"/>
<evidence type="ECO:0000256" key="7">
    <source>
        <dbReference type="RuleBase" id="RU003915"/>
    </source>
</evidence>
<comment type="catalytic activity">
    <reaction evidence="1 6 7">
        <text>[protein]-peptidylproline (omega=180) = [protein]-peptidylproline (omega=0)</text>
        <dbReference type="Rhea" id="RHEA:16237"/>
        <dbReference type="Rhea" id="RHEA-COMP:10747"/>
        <dbReference type="Rhea" id="RHEA-COMP:10748"/>
        <dbReference type="ChEBI" id="CHEBI:83833"/>
        <dbReference type="ChEBI" id="CHEBI:83834"/>
        <dbReference type="EC" id="5.2.1.8"/>
    </reaction>
</comment>
<evidence type="ECO:0000313" key="9">
    <source>
        <dbReference type="EMBL" id="ADH85329.1"/>
    </source>
</evidence>
<dbReference type="Gene3D" id="3.10.50.40">
    <property type="match status" value="1"/>
</dbReference>
<dbReference type="EC" id="5.2.1.8" evidence="7"/>
<dbReference type="PROSITE" id="PS50059">
    <property type="entry name" value="FKBP_PPIASE"/>
    <property type="match status" value="1"/>
</dbReference>
<dbReference type="SUPFAM" id="SSF54534">
    <property type="entry name" value="FKBP-like"/>
    <property type="match status" value="1"/>
</dbReference>
<sequence length="237" mass="25844">MRKTFASLVLLAGLVLALGLYGCNNRDDQRPALETVNDRVSYSIGLNIGEDFVAQELDIDPDLLALGIKHALAGHEPLLSEQQMHEAITAFQEDMLGRQEAKFSAQQEENLRLGRQFLAENADREDVMVTDSGLQYRVFVEGEGASPGVDDVVSVHYEGRLVDGTVFDSSLERGEPAVFPVAGVIPGWTEALQLMQEGDKWEIALPADLAYGEQGVPPVIGPNAVLVFEVELLEVNP</sequence>
<keyword evidence="5 6" id="KW-0413">Isomerase</keyword>
<dbReference type="RefSeq" id="WP_013162860.1">
    <property type="nucleotide sequence ID" value="NC_014216.1"/>
</dbReference>
<evidence type="ECO:0000259" key="8">
    <source>
        <dbReference type="PROSITE" id="PS50059"/>
    </source>
</evidence>
<protein>
    <recommendedName>
        <fullName evidence="7">Peptidyl-prolyl cis-trans isomerase</fullName>
        <ecNumber evidence="7">5.2.1.8</ecNumber>
    </recommendedName>
</protein>
<dbReference type="eggNOG" id="COG0545">
    <property type="taxonomic scope" value="Bacteria"/>
</dbReference>
<evidence type="ECO:0000256" key="4">
    <source>
        <dbReference type="ARBA" id="ARBA00023110"/>
    </source>
</evidence>
<evidence type="ECO:0000256" key="2">
    <source>
        <dbReference type="ARBA" id="ARBA00006577"/>
    </source>
</evidence>
<dbReference type="Pfam" id="PF00254">
    <property type="entry name" value="FKBP_C"/>
    <property type="match status" value="1"/>
</dbReference>
<dbReference type="AlphaFoldDB" id="D6Z174"/>
<dbReference type="Pfam" id="PF01346">
    <property type="entry name" value="FKBP_N"/>
    <property type="match status" value="1"/>
</dbReference>
<evidence type="ECO:0000256" key="5">
    <source>
        <dbReference type="ARBA" id="ARBA00023235"/>
    </source>
</evidence>
<dbReference type="FunFam" id="3.10.50.40:FF:000045">
    <property type="entry name" value="Peptidyl-prolyl cis-trans isomerase"/>
    <property type="match status" value="1"/>
</dbReference>
<dbReference type="GO" id="GO:0003755">
    <property type="term" value="F:peptidyl-prolyl cis-trans isomerase activity"/>
    <property type="evidence" value="ECO:0007669"/>
    <property type="project" value="UniProtKB-UniRule"/>
</dbReference>
<evidence type="ECO:0000256" key="3">
    <source>
        <dbReference type="ARBA" id="ARBA00022729"/>
    </source>
</evidence>
<dbReference type="InterPro" id="IPR036944">
    <property type="entry name" value="PPIase_FKBP_N_sf"/>
</dbReference>
<comment type="similarity">
    <text evidence="2 7">Belongs to the FKBP-type PPIase family.</text>
</comment>
<dbReference type="FunCoup" id="D6Z174">
    <property type="interactions" value="323"/>
</dbReference>
<organism evidence="9 10">
    <name type="scientific">Desulfurivibrio alkaliphilus (strain DSM 19089 / UNIQEM U267 / AHT2)</name>
    <dbReference type="NCBI Taxonomy" id="589865"/>
    <lineage>
        <taxon>Bacteria</taxon>
        <taxon>Pseudomonadati</taxon>
        <taxon>Thermodesulfobacteriota</taxon>
        <taxon>Desulfobulbia</taxon>
        <taxon>Desulfobulbales</taxon>
        <taxon>Desulfobulbaceae</taxon>
        <taxon>Desulfurivibrio</taxon>
    </lineage>
</organism>
<dbReference type="Gene3D" id="1.10.287.460">
    <property type="entry name" value="Peptidyl-prolyl cis-trans isomerase, FKBP-type, N-terminal domain"/>
    <property type="match status" value="1"/>
</dbReference>
<gene>
    <name evidence="9" type="ordered locus">DaAHT2_0623</name>
</gene>
<reference evidence="10" key="1">
    <citation type="submission" date="2010-02" db="EMBL/GenBank/DDBJ databases">
        <title>Complete sequence of Desulfurivibrio alkaliphilus AHT2.</title>
        <authorList>
            <consortium name="US DOE Joint Genome Institute"/>
            <person name="Pitluck S."/>
            <person name="Chertkov O."/>
            <person name="Detter J.C."/>
            <person name="Han C."/>
            <person name="Tapia R."/>
            <person name="Larimer F."/>
            <person name="Land M."/>
            <person name="Hauser L."/>
            <person name="Kyrpides N."/>
            <person name="Mikhailova N."/>
            <person name="Sorokin D.Y."/>
            <person name="Muyzer G."/>
            <person name="Woyke T."/>
        </authorList>
    </citation>
    <scope>NUCLEOTIDE SEQUENCE [LARGE SCALE GENOMIC DNA]</scope>
    <source>
        <strain evidence="10">DSM 19089 / UNIQEM U267 / AHT2</strain>
    </source>
</reference>
<dbReference type="KEGG" id="dak:DaAHT2_0623"/>
<dbReference type="PROSITE" id="PS51257">
    <property type="entry name" value="PROKAR_LIPOPROTEIN"/>
    <property type="match status" value="1"/>
</dbReference>
<keyword evidence="4 6" id="KW-0697">Rotamase</keyword>
<dbReference type="NCBIfam" id="NF008602">
    <property type="entry name" value="PRK11570.1"/>
    <property type="match status" value="1"/>
</dbReference>
<dbReference type="InterPro" id="IPR001179">
    <property type="entry name" value="PPIase_FKBP_dom"/>
</dbReference>
<dbReference type="PANTHER" id="PTHR43811:SF23">
    <property type="entry name" value="FKBP-TYPE 22 KDA PEPTIDYL-PROLYL CIS-TRANS ISOMERASE"/>
    <property type="match status" value="1"/>
</dbReference>
<dbReference type="Proteomes" id="UP000001508">
    <property type="component" value="Chromosome"/>
</dbReference>
<dbReference type="InterPro" id="IPR046357">
    <property type="entry name" value="PPIase_dom_sf"/>
</dbReference>
<keyword evidence="3" id="KW-0732">Signal</keyword>
<dbReference type="GO" id="GO:0006457">
    <property type="term" value="P:protein folding"/>
    <property type="evidence" value="ECO:0007669"/>
    <property type="project" value="InterPro"/>
</dbReference>
<evidence type="ECO:0000256" key="6">
    <source>
        <dbReference type="PROSITE-ProRule" id="PRU00277"/>
    </source>
</evidence>
<name>D6Z174_DESAT</name>
<dbReference type="GO" id="GO:0016020">
    <property type="term" value="C:membrane"/>
    <property type="evidence" value="ECO:0007669"/>
    <property type="project" value="InterPro"/>
</dbReference>
<dbReference type="EMBL" id="CP001940">
    <property type="protein sequence ID" value="ADH85329.1"/>
    <property type="molecule type" value="Genomic_DNA"/>
</dbReference>
<accession>D6Z174</accession>
<dbReference type="OrthoDB" id="9812109at2"/>
<dbReference type="PANTHER" id="PTHR43811">
    <property type="entry name" value="FKBP-TYPE PEPTIDYL-PROLYL CIS-TRANS ISOMERASE FKPA"/>
    <property type="match status" value="1"/>
</dbReference>
<feature type="domain" description="PPIase FKBP-type" evidence="8">
    <location>
        <begin position="150"/>
        <end position="236"/>
    </location>
</feature>
<evidence type="ECO:0000256" key="1">
    <source>
        <dbReference type="ARBA" id="ARBA00000971"/>
    </source>
</evidence>
<dbReference type="PRINTS" id="PR01730">
    <property type="entry name" value="INFPOTNTIATR"/>
</dbReference>
<dbReference type="STRING" id="589865.DaAHT2_0623"/>
<dbReference type="InterPro" id="IPR008104">
    <property type="entry name" value="INFPOTNTIATR"/>
</dbReference>
<evidence type="ECO:0000313" key="10">
    <source>
        <dbReference type="Proteomes" id="UP000001508"/>
    </source>
</evidence>